<dbReference type="EMBL" id="NSJZ01000022">
    <property type="protein sequence ID" value="PAU96086.1"/>
    <property type="molecule type" value="Genomic_DNA"/>
</dbReference>
<dbReference type="NCBIfam" id="TIGR00553">
    <property type="entry name" value="pabB"/>
    <property type="match status" value="1"/>
</dbReference>
<evidence type="ECO:0000259" key="1">
    <source>
        <dbReference type="Pfam" id="PF00425"/>
    </source>
</evidence>
<evidence type="ECO:0000313" key="2">
    <source>
        <dbReference type="EMBL" id="PAU96086.1"/>
    </source>
</evidence>
<gene>
    <name evidence="2" type="primary">pabB</name>
    <name evidence="2" type="ORF">CK240_15630</name>
</gene>
<dbReference type="GO" id="GO:0000162">
    <property type="term" value="P:L-tryptophan biosynthetic process"/>
    <property type="evidence" value="ECO:0007669"/>
    <property type="project" value="TreeGrafter"/>
</dbReference>
<proteinExistence type="predicted"/>
<dbReference type="AlphaFoldDB" id="A0A2A2GEM2"/>
<dbReference type="InterPro" id="IPR019999">
    <property type="entry name" value="Anth_synth_I-like"/>
</dbReference>
<keyword evidence="3" id="KW-1185">Reference proteome</keyword>
<feature type="domain" description="Chorismate-utilising enzyme C-terminal" evidence="1">
    <location>
        <begin position="105"/>
        <end position="360"/>
    </location>
</feature>
<dbReference type="InterPro" id="IPR015890">
    <property type="entry name" value="Chorismate_C"/>
</dbReference>
<accession>A0A2A2GEM2</accession>
<sequence length="372" mass="40083">MISCEFGPGGRPVLFRNPSALVLAHAPHEVLPALERLERARRSGGWIAGWLSYEAGHALEDRLRPLMHETPGPLLAFGVFDAPEADGEAPDEKVRLSPFRPLVSQAEYEAAFARVQAYIRAGDCYQVNLTFPLESRLQRGSARGLYHALRGLQPVGFGACADLGGPVVVSRSPELFLRLDPSGRIETRPMKGTAPRHPDPARDAELAAGLATSEKNQAENLMIVDLLRNDLARICRVGSVRVPELFAVDSFATVHQMSSRVTGQLAAPASLPALMRALFPCGSVTGAPKIRAMEIIREVEPFARGAYCGTLGWMAPDGAGCFSVAIRTLSVWPDGRVTLNVGGGVVDDSTAASEWEEALWKTRFALPLTTPG</sequence>
<evidence type="ECO:0000313" key="3">
    <source>
        <dbReference type="Proteomes" id="UP000218023"/>
    </source>
</evidence>
<dbReference type="GO" id="GO:0009396">
    <property type="term" value="P:folic acid-containing compound biosynthetic process"/>
    <property type="evidence" value="ECO:0007669"/>
    <property type="project" value="InterPro"/>
</dbReference>
<dbReference type="PRINTS" id="PR00095">
    <property type="entry name" value="ANTSNTHASEI"/>
</dbReference>
<dbReference type="Gene3D" id="3.60.120.10">
    <property type="entry name" value="Anthranilate synthase"/>
    <property type="match status" value="1"/>
</dbReference>
<comment type="caution">
    <text evidence="2">The sequence shown here is derived from an EMBL/GenBank/DDBJ whole genome shotgun (WGS) entry which is preliminary data.</text>
</comment>
<reference evidence="2 3" key="1">
    <citation type="submission" date="2017-09" db="EMBL/GenBank/DDBJ databases">
        <title>Paracoccus alkalisoli sp. nov., isolated from saline alkaline soil.</title>
        <authorList>
            <person name="Dong X."/>
            <person name="Zhang G."/>
        </authorList>
    </citation>
    <scope>NUCLEOTIDE SEQUENCE [LARGE SCALE GENOMIC DNA]</scope>
    <source>
        <strain evidence="2 3">WN007</strain>
    </source>
</reference>
<dbReference type="RefSeq" id="WP_095641277.1">
    <property type="nucleotide sequence ID" value="NZ_NSJZ01000022.1"/>
</dbReference>
<dbReference type="SUPFAM" id="SSF56322">
    <property type="entry name" value="ADC synthase"/>
    <property type="match status" value="1"/>
</dbReference>
<organism evidence="2 3">
    <name type="scientific">Paracoccus salipaludis</name>
    <dbReference type="NCBI Taxonomy" id="2032623"/>
    <lineage>
        <taxon>Bacteria</taxon>
        <taxon>Pseudomonadati</taxon>
        <taxon>Pseudomonadota</taxon>
        <taxon>Alphaproteobacteria</taxon>
        <taxon>Rhodobacterales</taxon>
        <taxon>Paracoccaceae</taxon>
        <taxon>Paracoccus</taxon>
    </lineage>
</organism>
<dbReference type="Pfam" id="PF00425">
    <property type="entry name" value="Chorismate_bind"/>
    <property type="match status" value="1"/>
</dbReference>
<dbReference type="InterPro" id="IPR005802">
    <property type="entry name" value="ADC_synth_comp_1"/>
</dbReference>
<name>A0A2A2GEM2_9RHOB</name>
<dbReference type="GO" id="GO:0046820">
    <property type="term" value="F:4-amino-4-deoxychorismate synthase activity"/>
    <property type="evidence" value="ECO:0007669"/>
    <property type="project" value="TreeGrafter"/>
</dbReference>
<dbReference type="Proteomes" id="UP000218023">
    <property type="component" value="Unassembled WGS sequence"/>
</dbReference>
<dbReference type="NCBIfam" id="NF005698">
    <property type="entry name" value="PRK07508.1"/>
    <property type="match status" value="1"/>
</dbReference>
<dbReference type="InterPro" id="IPR005801">
    <property type="entry name" value="ADC_synthase"/>
</dbReference>
<dbReference type="OrthoDB" id="9803598at2"/>
<dbReference type="PANTHER" id="PTHR11236:SF50">
    <property type="entry name" value="AMINODEOXYCHORISMATE SYNTHASE COMPONENT 1"/>
    <property type="match status" value="1"/>
</dbReference>
<protein>
    <submittedName>
        <fullName evidence="2">Aminodeoxychorismate synthase, component I</fullName>
    </submittedName>
</protein>
<dbReference type="PANTHER" id="PTHR11236">
    <property type="entry name" value="AMINOBENZOATE/ANTHRANILATE SYNTHASE"/>
    <property type="match status" value="1"/>
</dbReference>